<organism evidence="2 3">
    <name type="scientific">Ajellomyces dermatitidis (strain ER-3 / ATCC MYA-2586)</name>
    <name type="common">Blastomyces dermatitidis</name>
    <dbReference type="NCBI Taxonomy" id="559297"/>
    <lineage>
        <taxon>Eukaryota</taxon>
        <taxon>Fungi</taxon>
        <taxon>Dikarya</taxon>
        <taxon>Ascomycota</taxon>
        <taxon>Pezizomycotina</taxon>
        <taxon>Eurotiomycetes</taxon>
        <taxon>Eurotiomycetidae</taxon>
        <taxon>Onygenales</taxon>
        <taxon>Ajellomycetaceae</taxon>
        <taxon>Blastomyces</taxon>
    </lineage>
</organism>
<dbReference type="PANTHER" id="PTHR15192">
    <property type="entry name" value="PROTEIN CBG05349"/>
    <property type="match status" value="1"/>
</dbReference>
<evidence type="ECO:0000256" key="1">
    <source>
        <dbReference type="SAM" id="MobiDB-lite"/>
    </source>
</evidence>
<evidence type="ECO:0000313" key="2">
    <source>
        <dbReference type="EMBL" id="EEQ89563.2"/>
    </source>
</evidence>
<evidence type="ECO:0008006" key="4">
    <source>
        <dbReference type="Google" id="ProtNLM"/>
    </source>
</evidence>
<dbReference type="Gene3D" id="3.50.50.60">
    <property type="entry name" value="FAD/NAD(P)-binding domain"/>
    <property type="match status" value="1"/>
</dbReference>
<dbReference type="RefSeq" id="XP_045276457.1">
    <property type="nucleotide sequence ID" value="XM_045420327.1"/>
</dbReference>
<dbReference type="InterPro" id="IPR036188">
    <property type="entry name" value="FAD/NAD-bd_sf"/>
</dbReference>
<keyword evidence="3" id="KW-1185">Reference proteome</keyword>
<accession>A0ABP2EZ46</accession>
<feature type="region of interest" description="Disordered" evidence="1">
    <location>
        <begin position="330"/>
        <end position="349"/>
    </location>
</feature>
<sequence>MIQSPPMAEKSNVPTSVDVVIVGNGPSAMILSYILHGHIPFYNPEKPHPDPLLHAKLKDNPQLLHLDIGHLTTHFGASRFPYSTQALPVNVLLDALIRPNGDDDEGTETSVQWRYMPERAASHIIFGSAVHPGGQWTECPEGTAPNIQTLSYAGMLSLPGYSFAEHHQRVHACPLPPFTRPSREAVAEYLAAYATFVGISESIRCSQQISGVVRTENGFYIRSHNITCNKLILASGVFTERIPPRPLLLPLLKLPPPTTAMQPRRAPLLIIGSGFSAADVIISSHPDQTIIHVFKWKPETNPSPLKSCHQQEYPEYASIYRLMKRAFAQSKQSNGTSRPKRPRGHSIPFLESRNWTDNYEGIPNTVVTDIVLDNETALVTFRREDGTTLSREVSGLAHMVGRRSSLNYLSKPLLAEIFDNETPADDFRWVSRQTMRARALEGLEVTKDVFIIGSLTGDSLIRFAYGGCIYAAGKLMQSDFNERNGHAPGNFYSKTATRKDRTAESAFINGAEEHNNVRRIELKSERQAEILREKHIRPHSVANPLKSWWEHLKLLFTG</sequence>
<dbReference type="EMBL" id="EQ999977">
    <property type="protein sequence ID" value="EEQ89563.2"/>
    <property type="molecule type" value="Genomic_DNA"/>
</dbReference>
<name>A0ABP2EZ46_AJEDR</name>
<dbReference type="PANTHER" id="PTHR15192:SF8">
    <property type="entry name" value="FAD_NAD(P)-BINDING DOMAIN-CONTAINING PROTEIN"/>
    <property type="match status" value="1"/>
</dbReference>
<dbReference type="GeneID" id="69026787"/>
<reference evidence="3" key="1">
    <citation type="journal article" date="2015" name="PLoS Genet.">
        <title>The dynamic genome and transcriptome of the human fungal pathogen Blastomyces and close relative Emmonsia.</title>
        <authorList>
            <person name="Munoz J.F."/>
            <person name="Gauthier G.M."/>
            <person name="Desjardins C.A."/>
            <person name="Gallo J.E."/>
            <person name="Holder J."/>
            <person name="Sullivan T.D."/>
            <person name="Marty A.J."/>
            <person name="Carmen J.C."/>
            <person name="Chen Z."/>
            <person name="Ding L."/>
            <person name="Gujja S."/>
            <person name="Magrini V."/>
            <person name="Misas E."/>
            <person name="Mitreva M."/>
            <person name="Priest M."/>
            <person name="Saif S."/>
            <person name="Whiston E.A."/>
            <person name="Young S."/>
            <person name="Zeng Q."/>
            <person name="Goldman W.E."/>
            <person name="Mardis E.R."/>
            <person name="Taylor J.W."/>
            <person name="McEwen J.G."/>
            <person name="Clay O.K."/>
            <person name="Klein B.S."/>
            <person name="Cuomo C.A."/>
        </authorList>
    </citation>
    <scope>NUCLEOTIDE SEQUENCE [LARGE SCALE GENOMIC DNA]</scope>
    <source>
        <strain evidence="3">ER-3 / ATCC MYA-2586</strain>
    </source>
</reference>
<dbReference type="SUPFAM" id="SSF51905">
    <property type="entry name" value="FAD/NAD(P)-binding domain"/>
    <property type="match status" value="1"/>
</dbReference>
<dbReference type="InterPro" id="IPR029731">
    <property type="entry name" value="OSGIN1/2"/>
</dbReference>
<proteinExistence type="predicted"/>
<protein>
    <recommendedName>
        <fullName evidence="4">L-ornithine N(5)-oxygenase</fullName>
    </recommendedName>
</protein>
<dbReference type="Proteomes" id="UP000002039">
    <property type="component" value="Unassembled WGS sequence"/>
</dbReference>
<gene>
    <name evidence="2" type="ORF">BDCG_04683</name>
</gene>
<evidence type="ECO:0000313" key="3">
    <source>
        <dbReference type="Proteomes" id="UP000002039"/>
    </source>
</evidence>